<keyword evidence="2" id="KW-1185">Reference proteome</keyword>
<gene>
    <name evidence="1" type="ORF">AVEN_192473_1</name>
</gene>
<evidence type="ECO:0000313" key="1">
    <source>
        <dbReference type="EMBL" id="GBN21360.1"/>
    </source>
</evidence>
<name>A0A4Y2M4K6_ARAVE</name>
<reference evidence="1 2" key="1">
    <citation type="journal article" date="2019" name="Sci. Rep.">
        <title>Orb-weaving spider Araneus ventricosus genome elucidates the spidroin gene catalogue.</title>
        <authorList>
            <person name="Kono N."/>
            <person name="Nakamura H."/>
            <person name="Ohtoshi R."/>
            <person name="Moran D.A.P."/>
            <person name="Shinohara A."/>
            <person name="Yoshida Y."/>
            <person name="Fujiwara M."/>
            <person name="Mori M."/>
            <person name="Tomita M."/>
            <person name="Arakawa K."/>
        </authorList>
    </citation>
    <scope>NUCLEOTIDE SEQUENCE [LARGE SCALE GENOMIC DNA]</scope>
</reference>
<evidence type="ECO:0000313" key="2">
    <source>
        <dbReference type="Proteomes" id="UP000499080"/>
    </source>
</evidence>
<proteinExistence type="predicted"/>
<organism evidence="1 2">
    <name type="scientific">Araneus ventricosus</name>
    <name type="common">Orbweaver spider</name>
    <name type="synonym">Epeira ventricosa</name>
    <dbReference type="NCBI Taxonomy" id="182803"/>
    <lineage>
        <taxon>Eukaryota</taxon>
        <taxon>Metazoa</taxon>
        <taxon>Ecdysozoa</taxon>
        <taxon>Arthropoda</taxon>
        <taxon>Chelicerata</taxon>
        <taxon>Arachnida</taxon>
        <taxon>Araneae</taxon>
        <taxon>Araneomorphae</taxon>
        <taxon>Entelegynae</taxon>
        <taxon>Araneoidea</taxon>
        <taxon>Araneidae</taxon>
        <taxon>Araneus</taxon>
    </lineage>
</organism>
<protein>
    <submittedName>
        <fullName evidence="1">Uncharacterized protein</fullName>
    </submittedName>
</protein>
<accession>A0A4Y2M4K6</accession>
<sequence length="85" mass="9205">MGMGLSALFPRRAARQTSNCSRFVSEDFGPSNSDPSINSHDAWLGKWMGSLAEICHPSIDKTLTNRSSGWGWGTGPLVSPIILNK</sequence>
<comment type="caution">
    <text evidence="1">The sequence shown here is derived from an EMBL/GenBank/DDBJ whole genome shotgun (WGS) entry which is preliminary data.</text>
</comment>
<dbReference type="EMBL" id="BGPR01006724">
    <property type="protein sequence ID" value="GBN21360.1"/>
    <property type="molecule type" value="Genomic_DNA"/>
</dbReference>
<dbReference type="Proteomes" id="UP000499080">
    <property type="component" value="Unassembled WGS sequence"/>
</dbReference>
<dbReference type="AlphaFoldDB" id="A0A4Y2M4K6"/>